<evidence type="ECO:0000259" key="3">
    <source>
        <dbReference type="Pfam" id="PF01765"/>
    </source>
</evidence>
<dbReference type="Proteomes" id="UP000178646">
    <property type="component" value="Unassembled WGS sequence"/>
</dbReference>
<dbReference type="InterPro" id="IPR023584">
    <property type="entry name" value="Ribosome_recyc_fac_dom"/>
</dbReference>
<dbReference type="InterPro" id="IPR036191">
    <property type="entry name" value="RRF_sf"/>
</dbReference>
<evidence type="ECO:0000313" key="5">
    <source>
        <dbReference type="Proteomes" id="UP000178646"/>
    </source>
</evidence>
<comment type="caution">
    <text evidence="4">The sequence shown here is derived from an EMBL/GenBank/DDBJ whole genome shotgun (WGS) entry which is preliminary data.</text>
</comment>
<dbReference type="GO" id="GO:0006412">
    <property type="term" value="P:translation"/>
    <property type="evidence" value="ECO:0007669"/>
    <property type="project" value="UniProtKB-KW"/>
</dbReference>
<name>A0A1G2PK99_9BACT</name>
<dbReference type="Pfam" id="PF01765">
    <property type="entry name" value="RRF"/>
    <property type="match status" value="1"/>
</dbReference>
<proteinExistence type="inferred from homology"/>
<dbReference type="AlphaFoldDB" id="A0A1G2PK99"/>
<dbReference type="PANTHER" id="PTHR20982:SF3">
    <property type="entry name" value="MITOCHONDRIAL RIBOSOME RECYCLING FACTOR PSEUDO 1"/>
    <property type="match status" value="1"/>
</dbReference>
<dbReference type="InterPro" id="IPR002661">
    <property type="entry name" value="Ribosome_recyc_fac"/>
</dbReference>
<feature type="domain" description="Ribosome recycling factor" evidence="3">
    <location>
        <begin position="19"/>
        <end position="182"/>
    </location>
</feature>
<keyword evidence="2" id="KW-0648">Protein biosynthesis</keyword>
<comment type="similarity">
    <text evidence="1">Belongs to the RRF family.</text>
</comment>
<dbReference type="GO" id="GO:0043023">
    <property type="term" value="F:ribosomal large subunit binding"/>
    <property type="evidence" value="ECO:0007669"/>
    <property type="project" value="TreeGrafter"/>
</dbReference>
<accession>A0A1G2PK99</accession>
<reference evidence="4 5" key="1">
    <citation type="journal article" date="2016" name="Nat. Commun.">
        <title>Thousands of microbial genomes shed light on interconnected biogeochemical processes in an aquifer system.</title>
        <authorList>
            <person name="Anantharaman K."/>
            <person name="Brown C.T."/>
            <person name="Hug L.A."/>
            <person name="Sharon I."/>
            <person name="Castelle C.J."/>
            <person name="Probst A.J."/>
            <person name="Thomas B.C."/>
            <person name="Singh A."/>
            <person name="Wilkins M.J."/>
            <person name="Karaoz U."/>
            <person name="Brodie E.L."/>
            <person name="Williams K.H."/>
            <person name="Hubbard S.S."/>
            <person name="Banfield J.F."/>
        </authorList>
    </citation>
    <scope>NUCLEOTIDE SEQUENCE [LARGE SCALE GENOMIC DNA]</scope>
</reference>
<sequence>MNYDFSKIRSEGERVKDRFKQEIGALSTGRANPAMVENLLVDSYGAKTPLKHLAAISVEDARTLRIAPWDVSVIKNIESAISVSNLGVQPIADKQSIRISVPGLTEERRKALAKTLSAKLEEGRISMRQERDKVWKDIQEGERSGEIPEDFKFRFKDELQKIVDKISADLEEMSKRKEQEIMS</sequence>
<protein>
    <submittedName>
        <fullName evidence="4">Ribosome recycling factor</fullName>
    </submittedName>
</protein>
<organism evidence="4 5">
    <name type="scientific">Candidatus Terrybacteria bacterium RIFCSPHIGHO2_02_41_19</name>
    <dbReference type="NCBI Taxonomy" id="1802364"/>
    <lineage>
        <taxon>Bacteria</taxon>
        <taxon>Candidatus Terryibacteriota</taxon>
    </lineage>
</organism>
<evidence type="ECO:0000256" key="1">
    <source>
        <dbReference type="ARBA" id="ARBA00005912"/>
    </source>
</evidence>
<dbReference type="FunFam" id="3.30.1360.40:FF:000001">
    <property type="entry name" value="Ribosome-recycling factor"/>
    <property type="match status" value="1"/>
</dbReference>
<dbReference type="Gene3D" id="1.10.132.20">
    <property type="entry name" value="Ribosome-recycling factor"/>
    <property type="match status" value="1"/>
</dbReference>
<dbReference type="EMBL" id="MHSU01000042">
    <property type="protein sequence ID" value="OHA48754.1"/>
    <property type="molecule type" value="Genomic_DNA"/>
</dbReference>
<dbReference type="PANTHER" id="PTHR20982">
    <property type="entry name" value="RIBOSOME RECYCLING FACTOR"/>
    <property type="match status" value="1"/>
</dbReference>
<dbReference type="SUPFAM" id="SSF55194">
    <property type="entry name" value="Ribosome recycling factor, RRF"/>
    <property type="match status" value="1"/>
</dbReference>
<dbReference type="Gene3D" id="3.30.1360.40">
    <property type="match status" value="1"/>
</dbReference>
<gene>
    <name evidence="4" type="ORF">A2W59_00300</name>
</gene>
<evidence type="ECO:0000313" key="4">
    <source>
        <dbReference type="EMBL" id="OHA48754.1"/>
    </source>
</evidence>
<evidence type="ECO:0000256" key="2">
    <source>
        <dbReference type="ARBA" id="ARBA00022917"/>
    </source>
</evidence>
<dbReference type="NCBIfam" id="TIGR00496">
    <property type="entry name" value="frr"/>
    <property type="match status" value="1"/>
</dbReference>